<proteinExistence type="predicted"/>
<feature type="transmembrane region" description="Helical" evidence="1">
    <location>
        <begin position="29"/>
        <end position="53"/>
    </location>
</feature>
<dbReference type="EMBL" id="FLUO01000001">
    <property type="protein sequence ID" value="SBW00855.1"/>
    <property type="molecule type" value="Genomic_DNA"/>
</dbReference>
<reference evidence="2" key="1">
    <citation type="submission" date="2016-04" db="EMBL/GenBank/DDBJ databases">
        <authorList>
            <person name="Evans L.H."/>
            <person name="Alamgir A."/>
            <person name="Owens N."/>
            <person name="Weber N.D."/>
            <person name="Virtaneva K."/>
            <person name="Barbian K."/>
            <person name="Babar A."/>
            <person name="Rosenke K."/>
        </authorList>
    </citation>
    <scope>NUCLEOTIDE SEQUENCE</scope>
    <source>
        <strain evidence="2">86</strain>
    </source>
</reference>
<sequence>MRVALQVLGFLGLAVIALAAVVGAVLFQLSFAIYVALALTAACMIGIVTLCFGRVGEKP</sequence>
<protein>
    <submittedName>
        <fullName evidence="2">Uncharacterized protein</fullName>
    </submittedName>
</protein>
<keyword evidence="1" id="KW-0812">Transmembrane</keyword>
<keyword evidence="1" id="KW-1133">Transmembrane helix</keyword>
<gene>
    <name evidence="2" type="ORF">KL86APRO_11348</name>
</gene>
<organism evidence="2">
    <name type="scientific">uncultured Alphaproteobacteria bacterium</name>
    <dbReference type="NCBI Taxonomy" id="91750"/>
    <lineage>
        <taxon>Bacteria</taxon>
        <taxon>Pseudomonadati</taxon>
        <taxon>Pseudomonadota</taxon>
        <taxon>Alphaproteobacteria</taxon>
        <taxon>environmental samples</taxon>
    </lineage>
</organism>
<dbReference type="AlphaFoldDB" id="A0A212JNF9"/>
<name>A0A212JNF9_9PROT</name>
<evidence type="ECO:0000256" key="1">
    <source>
        <dbReference type="SAM" id="Phobius"/>
    </source>
</evidence>
<evidence type="ECO:0000313" key="2">
    <source>
        <dbReference type="EMBL" id="SBW00855.1"/>
    </source>
</evidence>
<accession>A0A212JNF9</accession>
<keyword evidence="1" id="KW-0472">Membrane</keyword>